<name>A0A9Q9ZZ24_CYPCA</name>
<protein>
    <submittedName>
        <fullName evidence="1">Uncharacterized protein LOC122137341</fullName>
    </submittedName>
</protein>
<dbReference type="KEGG" id="ccar:122137341"/>
<reference evidence="1" key="1">
    <citation type="submission" date="2025-08" db="UniProtKB">
        <authorList>
            <consortium name="RefSeq"/>
        </authorList>
    </citation>
    <scope>IDENTIFICATION</scope>
    <source>
        <tissue evidence="1">Muscle</tissue>
    </source>
</reference>
<evidence type="ECO:0000313" key="1">
    <source>
        <dbReference type="RefSeq" id="XP_042579307.1"/>
    </source>
</evidence>
<gene>
    <name evidence="1" type="primary">LOC122137341</name>
</gene>
<organism evidence="1">
    <name type="scientific">Cyprinus carpio</name>
    <name type="common">Common carp</name>
    <dbReference type="NCBI Taxonomy" id="7962"/>
    <lineage>
        <taxon>Eukaryota</taxon>
        <taxon>Metazoa</taxon>
        <taxon>Chordata</taxon>
        <taxon>Craniata</taxon>
        <taxon>Vertebrata</taxon>
        <taxon>Euteleostomi</taxon>
        <taxon>Actinopterygii</taxon>
        <taxon>Neopterygii</taxon>
        <taxon>Teleostei</taxon>
        <taxon>Ostariophysi</taxon>
        <taxon>Cypriniformes</taxon>
        <taxon>Cyprinidae</taxon>
        <taxon>Cyprininae</taxon>
        <taxon>Cyprinus</taxon>
    </lineage>
</organism>
<proteinExistence type="predicted"/>
<dbReference type="RefSeq" id="XP_042579307.1">
    <property type="nucleotide sequence ID" value="XM_042723373.1"/>
</dbReference>
<dbReference type="GeneID" id="122137341"/>
<dbReference type="Proteomes" id="UP001155660">
    <property type="component" value="Chromosome B5"/>
</dbReference>
<dbReference type="OrthoDB" id="8959115at2759"/>
<dbReference type="AlphaFoldDB" id="A0A9Q9ZZ24"/>
<sequence length="128" mass="14873">MSSRSLESYSVWNEAFLPKMKIKSIEPASLSTSDGKILCVQSMRRSRNSHQLVAMNKQEPGHSVKVYHISYDDKTPCMAFCFEVQNTAYFPVVTRGEEAKFGVVFLMVCWLFTRRFFTQRHADHRKNL</sequence>
<accession>A0A9Q9ZZ24</accession>